<evidence type="ECO:0000256" key="1">
    <source>
        <dbReference type="ARBA" id="ARBA00022714"/>
    </source>
</evidence>
<dbReference type="Pfam" id="PF13806">
    <property type="entry name" value="Rieske_2"/>
    <property type="match status" value="1"/>
</dbReference>
<keyword evidence="2" id="KW-0479">Metal-binding</keyword>
<evidence type="ECO:0000256" key="3">
    <source>
        <dbReference type="ARBA" id="ARBA00023002"/>
    </source>
</evidence>
<dbReference type="PROSITE" id="PS51296">
    <property type="entry name" value="RIESKE"/>
    <property type="match status" value="1"/>
</dbReference>
<dbReference type="NCBIfam" id="TIGR02378">
    <property type="entry name" value="nirD_assim_sml"/>
    <property type="match status" value="1"/>
</dbReference>
<dbReference type="InterPro" id="IPR017941">
    <property type="entry name" value="Rieske_2Fe-2S"/>
</dbReference>
<dbReference type="KEGG" id="otk:C6570_13745"/>
<accession>A0A2S0MH21</accession>
<dbReference type="InterPro" id="IPR012748">
    <property type="entry name" value="Rieske-like_NirD"/>
</dbReference>
<dbReference type="Proteomes" id="UP000239709">
    <property type="component" value="Chromosome"/>
</dbReference>
<dbReference type="GO" id="GO:0008942">
    <property type="term" value="F:nitrite reductase [NAD(P)H] activity"/>
    <property type="evidence" value="ECO:0007669"/>
    <property type="project" value="InterPro"/>
</dbReference>
<keyword evidence="1" id="KW-0001">2Fe-2S</keyword>
<evidence type="ECO:0000313" key="9">
    <source>
        <dbReference type="Proteomes" id="UP000239709"/>
    </source>
</evidence>
<dbReference type="GO" id="GO:0051537">
    <property type="term" value="F:2 iron, 2 sulfur cluster binding"/>
    <property type="evidence" value="ECO:0007669"/>
    <property type="project" value="UniProtKB-KW"/>
</dbReference>
<name>A0A2S0MH21_9BURK</name>
<dbReference type="SUPFAM" id="SSF50022">
    <property type="entry name" value="ISP domain"/>
    <property type="match status" value="1"/>
</dbReference>
<dbReference type="RefSeq" id="WP_106703727.1">
    <property type="nucleotide sequence ID" value="NZ_CP027666.1"/>
</dbReference>
<gene>
    <name evidence="8" type="primary">nirD</name>
    <name evidence="8" type="ORF">C6570_13745</name>
</gene>
<reference evidence="8 9" key="1">
    <citation type="submission" date="2018-03" db="EMBL/GenBank/DDBJ databases">
        <title>Genome sequencing of Ottowia sp.</title>
        <authorList>
            <person name="Kim S.-J."/>
            <person name="Heo J."/>
            <person name="Kwon S.-W."/>
        </authorList>
    </citation>
    <scope>NUCLEOTIDE SEQUENCE [LARGE SCALE GENOMIC DNA]</scope>
    <source>
        <strain evidence="8 9">KADR8-3</strain>
    </source>
</reference>
<dbReference type="InterPro" id="IPR036922">
    <property type="entry name" value="Rieske_2Fe-2S_sf"/>
</dbReference>
<keyword evidence="4" id="KW-0408">Iron</keyword>
<evidence type="ECO:0000256" key="5">
    <source>
        <dbReference type="ARBA" id="ARBA00023014"/>
    </source>
</evidence>
<evidence type="ECO:0000256" key="2">
    <source>
        <dbReference type="ARBA" id="ARBA00022723"/>
    </source>
</evidence>
<evidence type="ECO:0000256" key="4">
    <source>
        <dbReference type="ARBA" id="ARBA00023004"/>
    </source>
</evidence>
<dbReference type="PANTHER" id="PTHR40562">
    <property type="match status" value="1"/>
</dbReference>
<dbReference type="CDD" id="cd03529">
    <property type="entry name" value="Rieske_NirD"/>
    <property type="match status" value="1"/>
</dbReference>
<keyword evidence="9" id="KW-1185">Reference proteome</keyword>
<dbReference type="Gene3D" id="2.102.10.10">
    <property type="entry name" value="Rieske [2Fe-2S] iron-sulphur domain"/>
    <property type="match status" value="1"/>
</dbReference>
<keyword evidence="6" id="KW-0534">Nitrate assimilation</keyword>
<proteinExistence type="predicted"/>
<feature type="domain" description="Rieske" evidence="7">
    <location>
        <begin position="13"/>
        <end position="113"/>
    </location>
</feature>
<dbReference type="EMBL" id="CP027666">
    <property type="protein sequence ID" value="AVO35178.1"/>
    <property type="molecule type" value="Genomic_DNA"/>
</dbReference>
<dbReference type="AlphaFoldDB" id="A0A2S0MH21"/>
<dbReference type="PROSITE" id="PS51300">
    <property type="entry name" value="NIRD"/>
    <property type="match status" value="1"/>
</dbReference>
<organism evidence="8 9">
    <name type="scientific">Ottowia oryzae</name>
    <dbReference type="NCBI Taxonomy" id="2109914"/>
    <lineage>
        <taxon>Bacteria</taxon>
        <taxon>Pseudomonadati</taxon>
        <taxon>Pseudomonadota</taxon>
        <taxon>Betaproteobacteria</taxon>
        <taxon>Burkholderiales</taxon>
        <taxon>Comamonadaceae</taxon>
        <taxon>Ottowia</taxon>
    </lineage>
</organism>
<protein>
    <submittedName>
        <fullName evidence="8">Nitrite reductase (NAD(P)H) small subunit</fullName>
    </submittedName>
</protein>
<keyword evidence="5" id="KW-0411">Iron-sulfur</keyword>
<dbReference type="InterPro" id="IPR017881">
    <property type="entry name" value="NirD"/>
</dbReference>
<dbReference type="PANTHER" id="PTHR40562:SF1">
    <property type="entry name" value="NITRITE REDUCTASE (NADH) SMALL SUBUNIT"/>
    <property type="match status" value="1"/>
</dbReference>
<evidence type="ECO:0000313" key="8">
    <source>
        <dbReference type="EMBL" id="AVO35178.1"/>
    </source>
</evidence>
<keyword evidence="3" id="KW-0560">Oxidoreductase</keyword>
<evidence type="ECO:0000256" key="6">
    <source>
        <dbReference type="ARBA" id="ARBA00023063"/>
    </source>
</evidence>
<sequence>MTHSNEFHGGGWTPVCALDDISPSMGVCALLGRRQVAVFRMPDDRLFALDNHDPHSGANVLSRGIVGDLAGELVVASPMYKHHYKLHTGECVEDAQTSVAVYPVKSCNGKVWVCAGED</sequence>
<evidence type="ECO:0000259" key="7">
    <source>
        <dbReference type="PROSITE" id="PS51296"/>
    </source>
</evidence>
<dbReference type="GO" id="GO:0042128">
    <property type="term" value="P:nitrate assimilation"/>
    <property type="evidence" value="ECO:0007669"/>
    <property type="project" value="UniProtKB-KW"/>
</dbReference>
<dbReference type="GO" id="GO:0046872">
    <property type="term" value="F:metal ion binding"/>
    <property type="evidence" value="ECO:0007669"/>
    <property type="project" value="UniProtKB-KW"/>
</dbReference>
<dbReference type="OrthoDB" id="516687at2"/>